<sequence length="114" mass="13756">MLSMDYIGTVEYVGKDDPLSFTNGKTYIIVRDKDRNLKVVDDTEEDYIYDLQEPNDIGGIFLYRDDPYDILRDYMERSHHEVNDRDTRRVFRCESRNRRPDILRCYFRHYGQSG</sequence>
<dbReference type="Proteomes" id="UP000070442">
    <property type="component" value="Unassembled WGS sequence"/>
</dbReference>
<accession>A0A134AK16</accession>
<reference evidence="2" key="1">
    <citation type="submission" date="2016-01" db="EMBL/GenBank/DDBJ databases">
        <authorList>
            <person name="Mitreva M."/>
            <person name="Pepin K.H."/>
            <person name="Mihindukulasuriya K.A."/>
            <person name="Fulton R."/>
            <person name="Fronick C."/>
            <person name="O'Laughlin M."/>
            <person name="Miner T."/>
            <person name="Herter B."/>
            <person name="Rosa B.A."/>
            <person name="Cordes M."/>
            <person name="Tomlinson C."/>
            <person name="Wollam A."/>
            <person name="Palsikar V.B."/>
            <person name="Mardis E.R."/>
            <person name="Wilson R.K."/>
        </authorList>
    </citation>
    <scope>NUCLEOTIDE SEQUENCE [LARGE SCALE GENOMIC DNA]</scope>
    <source>
        <strain evidence="2">DNF00729</strain>
    </source>
</reference>
<name>A0A134AK16_9FIRM</name>
<evidence type="ECO:0000313" key="2">
    <source>
        <dbReference type="Proteomes" id="UP000070442"/>
    </source>
</evidence>
<protein>
    <submittedName>
        <fullName evidence="1">Uncharacterized protein</fullName>
    </submittedName>
</protein>
<dbReference type="STRING" id="755172.HMPREF1863_00332"/>
<organism evidence="1 2">
    <name type="scientific">Aedoeadaptatus coxii</name>
    <dbReference type="NCBI Taxonomy" id="755172"/>
    <lineage>
        <taxon>Bacteria</taxon>
        <taxon>Bacillati</taxon>
        <taxon>Bacillota</taxon>
        <taxon>Tissierellia</taxon>
        <taxon>Tissierellales</taxon>
        <taxon>Peptoniphilaceae</taxon>
        <taxon>Aedoeadaptatus</taxon>
    </lineage>
</organism>
<dbReference type="EMBL" id="LSDG01000008">
    <property type="protein sequence ID" value="KXB68015.1"/>
    <property type="molecule type" value="Genomic_DNA"/>
</dbReference>
<keyword evidence="2" id="KW-1185">Reference proteome</keyword>
<dbReference type="AlphaFoldDB" id="A0A134AK16"/>
<dbReference type="PATRIC" id="fig|755172.3.peg.319"/>
<gene>
    <name evidence="1" type="ORF">HMPREF1863_00332</name>
</gene>
<evidence type="ECO:0000313" key="1">
    <source>
        <dbReference type="EMBL" id="KXB68015.1"/>
    </source>
</evidence>
<proteinExistence type="predicted"/>
<comment type="caution">
    <text evidence="1">The sequence shown here is derived from an EMBL/GenBank/DDBJ whole genome shotgun (WGS) entry which is preliminary data.</text>
</comment>